<feature type="transmembrane region" description="Helical" evidence="1">
    <location>
        <begin position="37"/>
        <end position="56"/>
    </location>
</feature>
<accession>A0A4R7J578</accession>
<name>A0A4R7J578_9ACTN</name>
<dbReference type="GO" id="GO:0080120">
    <property type="term" value="P:CAAX-box protein maturation"/>
    <property type="evidence" value="ECO:0007669"/>
    <property type="project" value="UniProtKB-ARBA"/>
</dbReference>
<reference evidence="3 4" key="1">
    <citation type="submission" date="2019-03" db="EMBL/GenBank/DDBJ databases">
        <title>Genomic Encyclopedia of Archaeal and Bacterial Type Strains, Phase II (KMG-II): from individual species to whole genera.</title>
        <authorList>
            <person name="Goeker M."/>
        </authorList>
    </citation>
    <scope>NUCLEOTIDE SEQUENCE [LARGE SCALE GENOMIC DNA]</scope>
    <source>
        <strain evidence="3 4">DSM 24323</strain>
    </source>
</reference>
<sequence length="215" mass="22556">MNKSAPVGARHWVLRIGVLLLGAAFLAGTFRFDYDSIWFYLLSVGLGLSWLAVWWVDRAAAAAAEPPRFSVVRRVLLGLGAGAALAAACAVGALLFGDVPVIGPSIAEVISPVQSSILPVAVTALAVGATEEFAFRGGVFAWFDRRPIVWSTLVYVVITAGTGSISLVMAAVFLGAGTGILRAWTRSLIAPVLCHVVWSALLLLVLPQVVARFGG</sequence>
<dbReference type="InterPro" id="IPR003675">
    <property type="entry name" value="Rce1/LyrA-like_dom"/>
</dbReference>
<feature type="transmembrane region" description="Helical" evidence="1">
    <location>
        <begin position="76"/>
        <end position="96"/>
    </location>
</feature>
<evidence type="ECO:0000259" key="2">
    <source>
        <dbReference type="Pfam" id="PF02517"/>
    </source>
</evidence>
<comment type="caution">
    <text evidence="3">The sequence shown here is derived from an EMBL/GenBank/DDBJ whole genome shotgun (WGS) entry which is preliminary data.</text>
</comment>
<organism evidence="3 4">
    <name type="scientific">Naumannella halotolerans</name>
    <dbReference type="NCBI Taxonomy" id="993414"/>
    <lineage>
        <taxon>Bacteria</taxon>
        <taxon>Bacillati</taxon>
        <taxon>Actinomycetota</taxon>
        <taxon>Actinomycetes</taxon>
        <taxon>Propionibacteriales</taxon>
        <taxon>Propionibacteriaceae</taxon>
        <taxon>Naumannella</taxon>
    </lineage>
</organism>
<feature type="transmembrane region" description="Helical" evidence="1">
    <location>
        <begin position="12"/>
        <end position="31"/>
    </location>
</feature>
<evidence type="ECO:0000313" key="4">
    <source>
        <dbReference type="Proteomes" id="UP000295371"/>
    </source>
</evidence>
<evidence type="ECO:0000313" key="3">
    <source>
        <dbReference type="EMBL" id="TDT32490.1"/>
    </source>
</evidence>
<gene>
    <name evidence="3" type="ORF">CLV29_0068</name>
</gene>
<proteinExistence type="predicted"/>
<feature type="transmembrane region" description="Helical" evidence="1">
    <location>
        <begin position="116"/>
        <end position="135"/>
    </location>
</feature>
<keyword evidence="4" id="KW-1185">Reference proteome</keyword>
<keyword evidence="1" id="KW-1133">Transmembrane helix</keyword>
<feature type="transmembrane region" description="Helical" evidence="1">
    <location>
        <begin position="188"/>
        <end position="206"/>
    </location>
</feature>
<dbReference type="EMBL" id="SOAW01000001">
    <property type="protein sequence ID" value="TDT32490.1"/>
    <property type="molecule type" value="Genomic_DNA"/>
</dbReference>
<dbReference type="Proteomes" id="UP000295371">
    <property type="component" value="Unassembled WGS sequence"/>
</dbReference>
<evidence type="ECO:0000256" key="1">
    <source>
        <dbReference type="SAM" id="Phobius"/>
    </source>
</evidence>
<dbReference type="Pfam" id="PF02517">
    <property type="entry name" value="Rce1-like"/>
    <property type="match status" value="1"/>
</dbReference>
<protein>
    <recommendedName>
        <fullName evidence="2">CAAX prenyl protease 2/Lysostaphin resistance protein A-like domain-containing protein</fullName>
    </recommendedName>
</protein>
<feature type="domain" description="CAAX prenyl protease 2/Lysostaphin resistance protein A-like" evidence="2">
    <location>
        <begin position="115"/>
        <end position="200"/>
    </location>
</feature>
<feature type="transmembrane region" description="Helical" evidence="1">
    <location>
        <begin position="147"/>
        <end position="176"/>
    </location>
</feature>
<dbReference type="AlphaFoldDB" id="A0A4R7J578"/>
<keyword evidence="1" id="KW-0812">Transmembrane</keyword>
<keyword evidence="1" id="KW-0472">Membrane</keyword>
<dbReference type="GO" id="GO:0004175">
    <property type="term" value="F:endopeptidase activity"/>
    <property type="evidence" value="ECO:0007669"/>
    <property type="project" value="UniProtKB-ARBA"/>
</dbReference>
<dbReference type="RefSeq" id="WP_166649079.1">
    <property type="nucleotide sequence ID" value="NZ_CP171129.1"/>
</dbReference>